<dbReference type="EMBL" id="FXUG01000003">
    <property type="protein sequence ID" value="SMP51007.1"/>
    <property type="molecule type" value="Genomic_DNA"/>
</dbReference>
<organism evidence="2 3">
    <name type="scientific">Neorhodopirellula lusitana</name>
    <dbReference type="NCBI Taxonomy" id="445327"/>
    <lineage>
        <taxon>Bacteria</taxon>
        <taxon>Pseudomonadati</taxon>
        <taxon>Planctomycetota</taxon>
        <taxon>Planctomycetia</taxon>
        <taxon>Pirellulales</taxon>
        <taxon>Pirellulaceae</taxon>
        <taxon>Neorhodopirellula</taxon>
    </lineage>
</organism>
<protein>
    <submittedName>
        <fullName evidence="2">DHHA1 domain-containing protein</fullName>
    </submittedName>
</protein>
<comment type="caution">
    <text evidence="2">The sequence shown here is derived from an EMBL/GenBank/DDBJ whole genome shotgun (WGS) entry which is preliminary data.</text>
</comment>
<dbReference type="Proteomes" id="UP001158067">
    <property type="component" value="Unassembled WGS sequence"/>
</dbReference>
<evidence type="ECO:0000313" key="3">
    <source>
        <dbReference type="Proteomes" id="UP001158067"/>
    </source>
</evidence>
<name>A0ABY1PW74_9BACT</name>
<sequence>MRGGFKLSFRSRCGMDCNEVAQQFGGGGHKAAAGAFLEGTHDDVQGRVLPVVREALAAALA</sequence>
<reference evidence="2 3" key="1">
    <citation type="submission" date="2017-05" db="EMBL/GenBank/DDBJ databases">
        <authorList>
            <person name="Varghese N."/>
            <person name="Submissions S."/>
        </authorList>
    </citation>
    <scope>NUCLEOTIDE SEQUENCE [LARGE SCALE GENOMIC DNA]</scope>
    <source>
        <strain evidence="2 3">DSM 25457</strain>
    </source>
</reference>
<gene>
    <name evidence="2" type="ORF">SAMN06265222_103206</name>
</gene>
<proteinExistence type="predicted"/>
<evidence type="ECO:0000313" key="2">
    <source>
        <dbReference type="EMBL" id="SMP51007.1"/>
    </source>
</evidence>
<dbReference type="InterPro" id="IPR003156">
    <property type="entry name" value="DHHA1_dom"/>
</dbReference>
<dbReference type="SUPFAM" id="SSF64182">
    <property type="entry name" value="DHH phosphoesterases"/>
    <property type="match status" value="1"/>
</dbReference>
<dbReference type="Gene3D" id="3.10.310.30">
    <property type="match status" value="1"/>
</dbReference>
<evidence type="ECO:0000259" key="1">
    <source>
        <dbReference type="Pfam" id="PF02272"/>
    </source>
</evidence>
<dbReference type="InterPro" id="IPR038763">
    <property type="entry name" value="DHH_sf"/>
</dbReference>
<accession>A0ABY1PW74</accession>
<dbReference type="Pfam" id="PF02272">
    <property type="entry name" value="DHHA1"/>
    <property type="match status" value="1"/>
</dbReference>
<keyword evidence="3" id="KW-1185">Reference proteome</keyword>
<feature type="domain" description="DHHA1" evidence="1">
    <location>
        <begin position="6"/>
        <end position="42"/>
    </location>
</feature>